<name>A0ABY7XH43_9BACL</name>
<dbReference type="Proteomes" id="UP001221519">
    <property type="component" value="Plasmid unnamed1"/>
</dbReference>
<evidence type="ECO:0000313" key="1">
    <source>
        <dbReference type="EMBL" id="WDI05074.1"/>
    </source>
</evidence>
<geneLocation type="plasmid" evidence="1 2">
    <name>unnamed1</name>
</geneLocation>
<organism evidence="1 2">
    <name type="scientific">Paenibacillus urinalis</name>
    <dbReference type="NCBI Taxonomy" id="521520"/>
    <lineage>
        <taxon>Bacteria</taxon>
        <taxon>Bacillati</taxon>
        <taxon>Bacillota</taxon>
        <taxon>Bacilli</taxon>
        <taxon>Bacillales</taxon>
        <taxon>Paenibacillaceae</taxon>
        <taxon>Paenibacillus</taxon>
    </lineage>
</organism>
<sequence>MGEKKRKESLPITRGGVIPISRELLSHILSEKLGVQVQVSHAESLYYADCIGFAVKTKDERFPIVYPGSRLENISLEQRIDSDGKIHITNVTPFSEL</sequence>
<keyword evidence="1" id="KW-0614">Plasmid</keyword>
<accession>A0ABY7XH43</accession>
<dbReference type="RefSeq" id="WP_047913133.1">
    <property type="nucleotide sequence ID" value="NZ_CP118109.1"/>
</dbReference>
<proteinExistence type="predicted"/>
<evidence type="ECO:0000313" key="2">
    <source>
        <dbReference type="Proteomes" id="UP001221519"/>
    </source>
</evidence>
<gene>
    <name evidence="1" type="ORF">PUW25_26250</name>
</gene>
<protein>
    <submittedName>
        <fullName evidence="1">Uncharacterized protein</fullName>
    </submittedName>
</protein>
<dbReference type="EMBL" id="CP118109">
    <property type="protein sequence ID" value="WDI05074.1"/>
    <property type="molecule type" value="Genomic_DNA"/>
</dbReference>
<keyword evidence="2" id="KW-1185">Reference proteome</keyword>
<reference evidence="1 2" key="1">
    <citation type="submission" date="2023-02" db="EMBL/GenBank/DDBJ databases">
        <title>Pathogen: clinical or host-associated sample.</title>
        <authorList>
            <person name="Hergert J."/>
            <person name="Casey R."/>
            <person name="Wagner J."/>
            <person name="Young E.L."/>
            <person name="Oakeson K.F."/>
        </authorList>
    </citation>
    <scope>NUCLEOTIDE SEQUENCE [LARGE SCALE GENOMIC DNA]</scope>
    <source>
        <strain evidence="1 2">2022CK-00829</strain>
        <plasmid evidence="1 2">unnamed1</plasmid>
    </source>
</reference>